<dbReference type="SUPFAM" id="SSF51735">
    <property type="entry name" value="NAD(P)-binding Rossmann-fold domains"/>
    <property type="match status" value="1"/>
</dbReference>
<reference evidence="3" key="1">
    <citation type="submission" date="2019-08" db="EMBL/GenBank/DDBJ databases">
        <title>The improved chromosome-level genome for the pearl oyster Pinctada fucata martensii using PacBio sequencing and Hi-C.</title>
        <authorList>
            <person name="Zheng Z."/>
        </authorList>
    </citation>
    <scope>NUCLEOTIDE SEQUENCE</scope>
    <source>
        <strain evidence="3">ZZ-2019</strain>
        <tissue evidence="3">Adductor muscle</tissue>
    </source>
</reference>
<dbReference type="Proteomes" id="UP001186944">
    <property type="component" value="Unassembled WGS sequence"/>
</dbReference>
<dbReference type="InterPro" id="IPR036291">
    <property type="entry name" value="NAD(P)-bd_dom_sf"/>
</dbReference>
<dbReference type="PROSITE" id="PS00061">
    <property type="entry name" value="ADH_SHORT"/>
    <property type="match status" value="1"/>
</dbReference>
<sequence length="273" mass="30313">MENKWRDAKIRNTRNRYVLVTGCDSGLGNAIAKHLDRLGVNVFASCLTKEGEENLKATCSSRLVTLRLDVTNKESISKAFHFVKEHLPTEKDLWGIVNNAGLQTLHAPIELHSDSHFEKTMAVNLFGTVYVTREFLPLLRRSRGRVVNISSDAGLMTWPARSAYCMSKYGVESFTDCIRREMYYVGINASTVIPGAFKTSIVSPAGMTAQLEDACSRVSEEVRDFYGEGFYEEYICPDTGSQKPDPGNAGKSVVASSPINIFAVIAFFAFLQQ</sequence>
<protein>
    <submittedName>
        <fullName evidence="3">Uncharacterized protein</fullName>
    </submittedName>
</protein>
<dbReference type="InterPro" id="IPR002347">
    <property type="entry name" value="SDR_fam"/>
</dbReference>
<evidence type="ECO:0000313" key="4">
    <source>
        <dbReference type="Proteomes" id="UP001186944"/>
    </source>
</evidence>
<dbReference type="PANTHER" id="PTHR43313">
    <property type="entry name" value="SHORT-CHAIN DEHYDROGENASE/REDUCTASE FAMILY 9C"/>
    <property type="match status" value="1"/>
</dbReference>
<dbReference type="GO" id="GO:0008202">
    <property type="term" value="P:steroid metabolic process"/>
    <property type="evidence" value="ECO:0007669"/>
    <property type="project" value="TreeGrafter"/>
</dbReference>
<dbReference type="PRINTS" id="PR00080">
    <property type="entry name" value="SDRFAMILY"/>
</dbReference>
<accession>A0AA88YUL1</accession>
<keyword evidence="1" id="KW-0560">Oxidoreductase</keyword>
<comment type="similarity">
    <text evidence="2">Belongs to the short-chain dehydrogenases/reductases (SDR) family.</text>
</comment>
<evidence type="ECO:0000313" key="3">
    <source>
        <dbReference type="EMBL" id="KAK3107916.1"/>
    </source>
</evidence>
<name>A0AA88YUL1_PINIB</name>
<dbReference type="PANTHER" id="PTHR43313:SF50">
    <property type="entry name" value="GH26015P"/>
    <property type="match status" value="1"/>
</dbReference>
<dbReference type="AlphaFoldDB" id="A0AA88YUL1"/>
<evidence type="ECO:0000256" key="2">
    <source>
        <dbReference type="RuleBase" id="RU000363"/>
    </source>
</evidence>
<dbReference type="InterPro" id="IPR020904">
    <property type="entry name" value="Sc_DH/Rdtase_CS"/>
</dbReference>
<dbReference type="Pfam" id="PF00106">
    <property type="entry name" value="adh_short"/>
    <property type="match status" value="1"/>
</dbReference>
<dbReference type="PRINTS" id="PR00081">
    <property type="entry name" value="GDHRDH"/>
</dbReference>
<evidence type="ECO:0000256" key="1">
    <source>
        <dbReference type="ARBA" id="ARBA00023002"/>
    </source>
</evidence>
<gene>
    <name evidence="3" type="ORF">FSP39_025079</name>
</gene>
<keyword evidence="4" id="KW-1185">Reference proteome</keyword>
<proteinExistence type="inferred from homology"/>
<organism evidence="3 4">
    <name type="scientific">Pinctada imbricata</name>
    <name type="common">Atlantic pearl-oyster</name>
    <name type="synonym">Pinctada martensii</name>
    <dbReference type="NCBI Taxonomy" id="66713"/>
    <lineage>
        <taxon>Eukaryota</taxon>
        <taxon>Metazoa</taxon>
        <taxon>Spiralia</taxon>
        <taxon>Lophotrochozoa</taxon>
        <taxon>Mollusca</taxon>
        <taxon>Bivalvia</taxon>
        <taxon>Autobranchia</taxon>
        <taxon>Pteriomorphia</taxon>
        <taxon>Pterioida</taxon>
        <taxon>Pterioidea</taxon>
        <taxon>Pteriidae</taxon>
        <taxon>Pinctada</taxon>
    </lineage>
</organism>
<dbReference type="Gene3D" id="3.40.50.720">
    <property type="entry name" value="NAD(P)-binding Rossmann-like Domain"/>
    <property type="match status" value="1"/>
</dbReference>
<dbReference type="EMBL" id="VSWD01000002">
    <property type="protein sequence ID" value="KAK3107916.1"/>
    <property type="molecule type" value="Genomic_DNA"/>
</dbReference>
<comment type="caution">
    <text evidence="3">The sequence shown here is derived from an EMBL/GenBank/DDBJ whole genome shotgun (WGS) entry which is preliminary data.</text>
</comment>
<dbReference type="GO" id="GO:0016491">
    <property type="term" value="F:oxidoreductase activity"/>
    <property type="evidence" value="ECO:0007669"/>
    <property type="project" value="UniProtKB-KW"/>
</dbReference>